<proteinExistence type="predicted"/>
<feature type="transmembrane region" description="Helical" evidence="1">
    <location>
        <begin position="188"/>
        <end position="205"/>
    </location>
</feature>
<feature type="transmembrane region" description="Helical" evidence="1">
    <location>
        <begin position="162"/>
        <end position="182"/>
    </location>
</feature>
<protein>
    <submittedName>
        <fullName evidence="3">Phosphatase PAP2 family protein</fullName>
    </submittedName>
</protein>
<keyword evidence="1" id="KW-0472">Membrane</keyword>
<dbReference type="SUPFAM" id="SSF48317">
    <property type="entry name" value="Acid phosphatase/Vanadium-dependent haloperoxidase"/>
    <property type="match status" value="1"/>
</dbReference>
<evidence type="ECO:0000259" key="2">
    <source>
        <dbReference type="Pfam" id="PF01569"/>
    </source>
</evidence>
<feature type="domain" description="Phosphatidic acid phosphatase type 2/haloperoxidase" evidence="2">
    <location>
        <begin position="108"/>
        <end position="204"/>
    </location>
</feature>
<accession>A0A7G9GDQ0</accession>
<keyword evidence="1" id="KW-0812">Transmembrane</keyword>
<dbReference type="Gene3D" id="1.20.144.10">
    <property type="entry name" value="Phosphatidic acid phosphatase type 2/haloperoxidase"/>
    <property type="match status" value="1"/>
</dbReference>
<keyword evidence="1" id="KW-1133">Transmembrane helix</keyword>
<feature type="transmembrane region" description="Helical" evidence="1">
    <location>
        <begin position="83"/>
        <end position="101"/>
    </location>
</feature>
<keyword evidence="4" id="KW-1185">Reference proteome</keyword>
<feature type="transmembrane region" description="Helical" evidence="1">
    <location>
        <begin position="51"/>
        <end position="71"/>
    </location>
</feature>
<dbReference type="InterPro" id="IPR000326">
    <property type="entry name" value="PAP2/HPO"/>
</dbReference>
<dbReference type="KEGG" id="whj:H9Q79_01090"/>
<dbReference type="EMBL" id="CP060635">
    <property type="protein sequence ID" value="QNM08932.1"/>
    <property type="molecule type" value="Genomic_DNA"/>
</dbReference>
<evidence type="ECO:0000313" key="4">
    <source>
        <dbReference type="Proteomes" id="UP000515860"/>
    </source>
</evidence>
<evidence type="ECO:0000256" key="1">
    <source>
        <dbReference type="SAM" id="Phobius"/>
    </source>
</evidence>
<dbReference type="AlphaFoldDB" id="A0A7G9GDQ0"/>
<sequence>MKWLKTRKQRWLVPVYMIFYVISFSLLERHVTADFHLITSPLDKYIPFCELFVVPYYLWFFYITAVLVYFIFYNESVREYNQLIFSLGIGMTLFLFISLVYPNGLNLRPAEFPRDNFFTGWVGSLYRTDTPTNVFPSIHVYNSVVACIAVRRCESLRKRRGIQISSFVLSVLIILSTVFLKQHSVSDVISAFVLNFVVYAVIYRPDWLFSRSKKKIADAEREMPVN</sequence>
<reference evidence="3 4" key="1">
    <citation type="submission" date="2020-08" db="EMBL/GenBank/DDBJ databases">
        <authorList>
            <person name="Liu C."/>
            <person name="Sun Q."/>
        </authorList>
    </citation>
    <scope>NUCLEOTIDE SEQUENCE [LARGE SCALE GENOMIC DNA]</scope>
    <source>
        <strain evidence="3 4">NSJ-29</strain>
    </source>
</reference>
<dbReference type="Proteomes" id="UP000515860">
    <property type="component" value="Chromosome"/>
</dbReference>
<dbReference type="InterPro" id="IPR036938">
    <property type="entry name" value="PAP2/HPO_sf"/>
</dbReference>
<name>A0A7G9GDQ0_9FIRM</name>
<dbReference type="Pfam" id="PF01569">
    <property type="entry name" value="PAP2"/>
    <property type="match status" value="1"/>
</dbReference>
<dbReference type="RefSeq" id="WP_118648627.1">
    <property type="nucleotide sequence ID" value="NZ_CP060635.1"/>
</dbReference>
<gene>
    <name evidence="3" type="ORF">H9Q79_01090</name>
</gene>
<evidence type="ECO:0000313" key="3">
    <source>
        <dbReference type="EMBL" id="QNM08932.1"/>
    </source>
</evidence>
<organism evidence="3 4">
    <name type="scientific">Wansuia hejianensis</name>
    <dbReference type="NCBI Taxonomy" id="2763667"/>
    <lineage>
        <taxon>Bacteria</taxon>
        <taxon>Bacillati</taxon>
        <taxon>Bacillota</taxon>
        <taxon>Clostridia</taxon>
        <taxon>Lachnospirales</taxon>
        <taxon>Lachnospiraceae</taxon>
        <taxon>Wansuia</taxon>
    </lineage>
</organism>